<evidence type="ECO:0000256" key="2">
    <source>
        <dbReference type="ARBA" id="ARBA00022630"/>
    </source>
</evidence>
<evidence type="ECO:0000313" key="7">
    <source>
        <dbReference type="Proteomes" id="UP001597304"/>
    </source>
</evidence>
<name>A0ABW4KNB8_9BURK</name>
<comment type="caution">
    <text evidence="6">The sequence shown here is derived from an EMBL/GenBank/DDBJ whole genome shotgun (WGS) entry which is preliminary data.</text>
</comment>
<keyword evidence="5" id="KW-0503">Monooxygenase</keyword>
<dbReference type="InterPro" id="IPR004136">
    <property type="entry name" value="NMO"/>
</dbReference>
<evidence type="ECO:0000256" key="1">
    <source>
        <dbReference type="ARBA" id="ARBA00009881"/>
    </source>
</evidence>
<dbReference type="Pfam" id="PF03060">
    <property type="entry name" value="NMO"/>
    <property type="match status" value="1"/>
</dbReference>
<proteinExistence type="inferred from homology"/>
<evidence type="ECO:0000256" key="3">
    <source>
        <dbReference type="ARBA" id="ARBA00022643"/>
    </source>
</evidence>
<protein>
    <submittedName>
        <fullName evidence="6">NAD(P)H-dependent flavin oxidoreductase</fullName>
        <ecNumber evidence="6">1.13.12.-</ecNumber>
    </submittedName>
</protein>
<dbReference type="EC" id="1.13.12.-" evidence="6"/>
<gene>
    <name evidence="6" type="ORF">ACFSF0_02710</name>
</gene>
<keyword evidence="7" id="KW-1185">Reference proteome</keyword>
<dbReference type="EMBL" id="JBHUEJ010000007">
    <property type="protein sequence ID" value="MFD1709505.1"/>
    <property type="molecule type" value="Genomic_DNA"/>
</dbReference>
<dbReference type="PANTHER" id="PTHR42747:SF4">
    <property type="entry name" value="BLR1330 PROTEIN"/>
    <property type="match status" value="1"/>
</dbReference>
<evidence type="ECO:0000256" key="4">
    <source>
        <dbReference type="ARBA" id="ARBA00023002"/>
    </source>
</evidence>
<evidence type="ECO:0000313" key="6">
    <source>
        <dbReference type="EMBL" id="MFD1709505.1"/>
    </source>
</evidence>
<keyword evidence="3" id="KW-0288">FMN</keyword>
<dbReference type="PANTHER" id="PTHR42747">
    <property type="entry name" value="NITRONATE MONOOXYGENASE-RELATED"/>
    <property type="match status" value="1"/>
</dbReference>
<dbReference type="Gene3D" id="3.20.20.70">
    <property type="entry name" value="Aldolase class I"/>
    <property type="match status" value="1"/>
</dbReference>
<comment type="similarity">
    <text evidence="1">Belongs to the nitronate monooxygenase family. NMO class I subfamily.</text>
</comment>
<reference evidence="7" key="1">
    <citation type="journal article" date="2019" name="Int. J. Syst. Evol. Microbiol.">
        <title>The Global Catalogue of Microorganisms (GCM) 10K type strain sequencing project: providing services to taxonomists for standard genome sequencing and annotation.</title>
        <authorList>
            <consortium name="The Broad Institute Genomics Platform"/>
            <consortium name="The Broad Institute Genome Sequencing Center for Infectious Disease"/>
            <person name="Wu L."/>
            <person name="Ma J."/>
        </authorList>
    </citation>
    <scope>NUCLEOTIDE SEQUENCE [LARGE SCALE GENOMIC DNA]</scope>
    <source>
        <strain evidence="7">LMG 29247</strain>
    </source>
</reference>
<dbReference type="CDD" id="cd04730">
    <property type="entry name" value="NPD_like"/>
    <property type="match status" value="1"/>
</dbReference>
<evidence type="ECO:0000256" key="5">
    <source>
        <dbReference type="ARBA" id="ARBA00023033"/>
    </source>
</evidence>
<keyword evidence="2" id="KW-0285">Flavoprotein</keyword>
<keyword evidence="4 6" id="KW-0560">Oxidoreductase</keyword>
<sequence>MSKLPPVLQRLKFPVIGSPLFIVSNPKLVIAQCTSGVVGSMPALNARPASQVEEWLAEITEALAAWDKANPDNPAAPFAINQIVHKSNDRLEHDMQLCAKYKVPIIITSLGAREDVNQAVHSWGGVVLHDVINNVFARKAIEKGADGLIPVAAGAGGHASVKSPFAMIQEIREWFDGPVALSGAIASGGAILAAQAMGADFAYIGSAFIATEEARAVEGYKQMIVDCNSDDIVYSNFYTGVHGNYLKGSIRNAGMDPDNLPESDPSKMNFGGDSTAKAWKDIWGCGQGIGAVKEVMPAAELIARLKREYAEARARLAL</sequence>
<dbReference type="Proteomes" id="UP001597304">
    <property type="component" value="Unassembled WGS sequence"/>
</dbReference>
<accession>A0ABW4KNB8</accession>
<organism evidence="6 7">
    <name type="scientific">Ottowia flava</name>
    <dbReference type="NCBI Taxonomy" id="2675430"/>
    <lineage>
        <taxon>Bacteria</taxon>
        <taxon>Pseudomonadati</taxon>
        <taxon>Pseudomonadota</taxon>
        <taxon>Betaproteobacteria</taxon>
        <taxon>Burkholderiales</taxon>
        <taxon>Comamonadaceae</taxon>
        <taxon>Ottowia</taxon>
    </lineage>
</organism>
<dbReference type="GO" id="GO:0016491">
    <property type="term" value="F:oxidoreductase activity"/>
    <property type="evidence" value="ECO:0007669"/>
    <property type="project" value="UniProtKB-KW"/>
</dbReference>
<dbReference type="InterPro" id="IPR013785">
    <property type="entry name" value="Aldolase_TIM"/>
</dbReference>
<dbReference type="RefSeq" id="WP_147913301.1">
    <property type="nucleotide sequence ID" value="NZ_JBHUEJ010000007.1"/>
</dbReference>
<dbReference type="SUPFAM" id="SSF51412">
    <property type="entry name" value="Inosine monophosphate dehydrogenase (IMPDH)"/>
    <property type="match status" value="1"/>
</dbReference>